<organism evidence="2 3">
    <name type="scientific">Syncephalis pseudoplumigaleata</name>
    <dbReference type="NCBI Taxonomy" id="1712513"/>
    <lineage>
        <taxon>Eukaryota</taxon>
        <taxon>Fungi</taxon>
        <taxon>Fungi incertae sedis</taxon>
        <taxon>Zoopagomycota</taxon>
        <taxon>Zoopagomycotina</taxon>
        <taxon>Zoopagomycetes</taxon>
        <taxon>Zoopagales</taxon>
        <taxon>Piptocephalidaceae</taxon>
        <taxon>Syncephalis</taxon>
    </lineage>
</organism>
<dbReference type="SUPFAM" id="SSF81606">
    <property type="entry name" value="PP2C-like"/>
    <property type="match status" value="1"/>
</dbReference>
<feature type="region of interest" description="Disordered" evidence="1">
    <location>
        <begin position="1"/>
        <end position="49"/>
    </location>
</feature>
<proteinExistence type="predicted"/>
<dbReference type="AlphaFoldDB" id="A0A4P9Z870"/>
<evidence type="ECO:0008006" key="4">
    <source>
        <dbReference type="Google" id="ProtNLM"/>
    </source>
</evidence>
<sequence length="732" mass="80755">MRDRLGLRSSTSSRGTATPPASLYDTETLSSRAYDDDTISGLSERDDAVFADAEMDDDDDDGMATPGITVNIDDGSDSDESLRRFEEGPLELHYESLAGQKHVYPNGVTMNEDNANTFDLQVGGRWARCFYVADGHGEVIDKRLVRPGYVSYGRHFVDLLDQVLPDVVQSILESEAISITENGDEDVARRVTTALGDLNNRLNEAVAELDPDVCAENGSTLCLGILYRGHLFCCSIGDSSMFMADPDGLPMRVWCRRGKDNVLNVCSFEDTLDMYPVRLRQGQNLRALRRDFTELQGRVKTVREMGCNVYLVVSDRSGYALRMTNTLVASAANKRPVQLGNFNHAGWTLSRTNVYSLPLARLPPNATLMFVTDGIKDLMDVEELSRFTVSLRDGIIPPEYQVPNTRRRWGSRDPAIELDRFLEPRREYLTQPQYMAYRSRLLDLLRRDAKRPADMLPHLSDVCSSIILSALVRYASDDLTVLTVRLPGQGSPDAAMRSIRPRPHSWQERRPGHTSRPASIASASSIGGGSAFIPPTDAELAEMSPAEALRRRKRDTAPADLFRGALQFAPSGDESDPEASRSFNGSPSPPPMMSYSPSSSPPSGSYFDHSPPPMDVPAPIATPVPTPSMTASTAARLASINRAKAARPHVHSTYINNEMMGHIDTIDLDGYASAASNSSAPVDPNRRRKRSRNLVFRTPSLKTLRNLFRKHKDGTDGTMPPDALPNSPLRFG</sequence>
<feature type="compositionally biased region" description="Low complexity" evidence="1">
    <location>
        <begin position="7"/>
        <end position="22"/>
    </location>
</feature>
<feature type="compositionally biased region" description="Pro residues" evidence="1">
    <location>
        <begin position="610"/>
        <end position="626"/>
    </location>
</feature>
<feature type="region of interest" description="Disordered" evidence="1">
    <location>
        <begin position="710"/>
        <end position="732"/>
    </location>
</feature>
<dbReference type="EMBL" id="KZ989133">
    <property type="protein sequence ID" value="RKP27940.1"/>
    <property type="molecule type" value="Genomic_DNA"/>
</dbReference>
<name>A0A4P9Z870_9FUNG</name>
<evidence type="ECO:0000313" key="2">
    <source>
        <dbReference type="EMBL" id="RKP27940.1"/>
    </source>
</evidence>
<feature type="region of interest" description="Disordered" evidence="1">
    <location>
        <begin position="486"/>
        <end position="536"/>
    </location>
</feature>
<dbReference type="Proteomes" id="UP000278143">
    <property type="component" value="Unassembled WGS sequence"/>
</dbReference>
<dbReference type="Gene3D" id="3.60.40.10">
    <property type="entry name" value="PPM-type phosphatase domain"/>
    <property type="match status" value="1"/>
</dbReference>
<protein>
    <recommendedName>
        <fullName evidence="4">PPM-type phosphatase domain-containing protein</fullName>
    </recommendedName>
</protein>
<feature type="compositionally biased region" description="Low complexity" evidence="1">
    <location>
        <begin position="517"/>
        <end position="535"/>
    </location>
</feature>
<feature type="region of interest" description="Disordered" evidence="1">
    <location>
        <begin position="567"/>
        <end position="630"/>
    </location>
</feature>
<feature type="compositionally biased region" description="Low complexity" evidence="1">
    <location>
        <begin position="593"/>
        <end position="606"/>
    </location>
</feature>
<dbReference type="InterPro" id="IPR036457">
    <property type="entry name" value="PPM-type-like_dom_sf"/>
</dbReference>
<evidence type="ECO:0000256" key="1">
    <source>
        <dbReference type="SAM" id="MobiDB-lite"/>
    </source>
</evidence>
<gene>
    <name evidence="2" type="ORF">SYNPS1DRAFT_26436</name>
</gene>
<evidence type="ECO:0000313" key="3">
    <source>
        <dbReference type="Proteomes" id="UP000278143"/>
    </source>
</evidence>
<reference evidence="3" key="1">
    <citation type="journal article" date="2018" name="Nat. Microbiol.">
        <title>Leveraging single-cell genomics to expand the fungal tree of life.</title>
        <authorList>
            <person name="Ahrendt S.R."/>
            <person name="Quandt C.A."/>
            <person name="Ciobanu D."/>
            <person name="Clum A."/>
            <person name="Salamov A."/>
            <person name="Andreopoulos B."/>
            <person name="Cheng J.F."/>
            <person name="Woyke T."/>
            <person name="Pelin A."/>
            <person name="Henrissat B."/>
            <person name="Reynolds N.K."/>
            <person name="Benny G.L."/>
            <person name="Smith M.E."/>
            <person name="James T.Y."/>
            <person name="Grigoriev I.V."/>
        </authorList>
    </citation>
    <scope>NUCLEOTIDE SEQUENCE [LARGE SCALE GENOMIC DNA]</scope>
    <source>
        <strain evidence="3">Benny S71-1</strain>
    </source>
</reference>
<dbReference type="OrthoDB" id="2124446at2759"/>
<keyword evidence="3" id="KW-1185">Reference proteome</keyword>
<accession>A0A4P9Z870</accession>